<dbReference type="Pfam" id="PF21938">
    <property type="entry name" value="CAP_N"/>
    <property type="match status" value="1"/>
</dbReference>
<reference evidence="7 8" key="1">
    <citation type="journal article" date="2020" name="ISME J.">
        <title>Uncovering the hidden diversity of litter-decomposition mechanisms in mushroom-forming fungi.</title>
        <authorList>
            <person name="Floudas D."/>
            <person name="Bentzer J."/>
            <person name="Ahren D."/>
            <person name="Johansson T."/>
            <person name="Persson P."/>
            <person name="Tunlid A."/>
        </authorList>
    </citation>
    <scope>NUCLEOTIDE SEQUENCE [LARGE SCALE GENOMIC DNA]</scope>
    <source>
        <strain evidence="7 8">CBS 406.79</strain>
    </source>
</reference>
<dbReference type="Pfam" id="PF08603">
    <property type="entry name" value="CAP_C"/>
    <property type="match status" value="1"/>
</dbReference>
<accession>A0A8H5HXW7</accession>
<dbReference type="Gene3D" id="1.25.40.330">
    <property type="entry name" value="Adenylate cyclase-associated CAP, N-terminal domain"/>
    <property type="match status" value="1"/>
</dbReference>
<dbReference type="Pfam" id="PF01213">
    <property type="entry name" value="CAP_N-CM"/>
    <property type="match status" value="1"/>
</dbReference>
<evidence type="ECO:0000259" key="6">
    <source>
        <dbReference type="PROSITE" id="PS51329"/>
    </source>
</evidence>
<dbReference type="SUPFAM" id="SSF69340">
    <property type="entry name" value="C-terminal domain of adenylylcyclase associated protein"/>
    <property type="match status" value="1"/>
</dbReference>
<feature type="compositionally biased region" description="Pro residues" evidence="5">
    <location>
        <begin position="262"/>
        <end position="282"/>
    </location>
</feature>
<feature type="compositionally biased region" description="Pro residues" evidence="5">
    <location>
        <begin position="51"/>
        <end position="71"/>
    </location>
</feature>
<dbReference type="InterPro" id="IPR013912">
    <property type="entry name" value="Adenylate_cyclase-assoc_CAP_C"/>
</dbReference>
<dbReference type="InterPro" id="IPR036222">
    <property type="entry name" value="CAP_N_sf"/>
</dbReference>
<dbReference type="SUPFAM" id="SSF101278">
    <property type="entry name" value="N-terminal domain of adenylylcyclase associated protein, CAP"/>
    <property type="match status" value="1"/>
</dbReference>
<dbReference type="InterPro" id="IPR013992">
    <property type="entry name" value="Adenylate_cyclase-assoc_CAP_N"/>
</dbReference>
<dbReference type="FunFam" id="1.25.40.330:FF:000001">
    <property type="entry name" value="Adenylyl cyclase-associated protein"/>
    <property type="match status" value="1"/>
</dbReference>
<gene>
    <name evidence="7" type="ORF">D9757_001946</name>
</gene>
<dbReference type="GO" id="GO:0005737">
    <property type="term" value="C:cytoplasm"/>
    <property type="evidence" value="ECO:0007669"/>
    <property type="project" value="TreeGrafter"/>
</dbReference>
<evidence type="ECO:0000256" key="2">
    <source>
        <dbReference type="ARBA" id="ARBA00054756"/>
    </source>
</evidence>
<proteinExistence type="inferred from homology"/>
<comment type="caution">
    <text evidence="7">The sequence shown here is derived from an EMBL/GenBank/DDBJ whole genome shotgun (WGS) entry which is preliminary data.</text>
</comment>
<keyword evidence="8" id="KW-1185">Reference proteome</keyword>
<feature type="compositionally biased region" description="Polar residues" evidence="5">
    <location>
        <begin position="318"/>
        <end position="336"/>
    </location>
</feature>
<evidence type="ECO:0000313" key="8">
    <source>
        <dbReference type="Proteomes" id="UP000518752"/>
    </source>
</evidence>
<dbReference type="GO" id="GO:0007015">
    <property type="term" value="P:actin filament organization"/>
    <property type="evidence" value="ECO:0007669"/>
    <property type="project" value="TreeGrafter"/>
</dbReference>
<dbReference type="InterPro" id="IPR017901">
    <property type="entry name" value="C-CAP_CF_C-like"/>
</dbReference>
<evidence type="ECO:0000256" key="1">
    <source>
        <dbReference type="ARBA" id="ARBA00007659"/>
    </source>
</evidence>
<feature type="region of interest" description="Disordered" evidence="5">
    <location>
        <begin position="29"/>
        <end position="72"/>
    </location>
</feature>
<dbReference type="InterPro" id="IPR016098">
    <property type="entry name" value="CAP/MinC_C"/>
</dbReference>
<sequence length="530" mass="56751">MSSQGLHSLTTIIKRLEAATSRIEDIAAAGWPANSRSETAQPAPNSTPYDTPAPPVQSSPPDTPPPAPAMPEIPKSVVAFDELVIDGKLKPFIELTGSFAGTSVAEMVGLVEKQFKELRDLLNTAASCTKPDDPTFQSLLTPFNSTIEAINRLKEANRKDTDWFTHLMVVSEASPFVGWPKPGPHIAEIREQALYYGTRVIKDFKEKDARHAEWVFSFSAILEETRKYVMEYHTTGLAWNPHGVSVADYTPKLTGAHVPGSGGPPLPPPPPPPPAPLAPAAPPASAAAGPAAVFAQINRGADITKGLRKVDKSEMNHKNPSLRASNVVSSGSSPGTSEALIPLSPPPAYLSTAIKKPIKPTKPQALMGKKPPKFVLEGKSWNIEFQEDEKNLVVDGVELNQVINLFGCRNSVVVIKGKLNAVSLVNCTKTQVLLDSVVSSVSVTKSPSFTIQITGSVPMIQIDSCDTGMIYLSKSSLHAEITTAKCSSINVNLPVEGEEDGVFEEQALPEMLRTSVEGGKLITTVVEHIG</sequence>
<dbReference type="GO" id="GO:0019933">
    <property type="term" value="P:cAMP-mediated signaling"/>
    <property type="evidence" value="ECO:0007669"/>
    <property type="project" value="TreeGrafter"/>
</dbReference>
<dbReference type="Gene3D" id="2.160.20.70">
    <property type="match status" value="1"/>
</dbReference>
<dbReference type="InterPro" id="IPR053950">
    <property type="entry name" value="CAP_N"/>
</dbReference>
<evidence type="ECO:0000256" key="3">
    <source>
        <dbReference type="ARBA" id="ARBA00072052"/>
    </source>
</evidence>
<dbReference type="InterPro" id="IPR001837">
    <property type="entry name" value="Adenylate_cyclase-assoc_CAP"/>
</dbReference>
<dbReference type="InterPro" id="IPR006599">
    <property type="entry name" value="CARP_motif"/>
</dbReference>
<dbReference type="Proteomes" id="UP000518752">
    <property type="component" value="Unassembled WGS sequence"/>
</dbReference>
<feature type="region of interest" description="Disordered" evidence="5">
    <location>
        <begin position="254"/>
        <end position="284"/>
    </location>
</feature>
<protein>
    <recommendedName>
        <fullName evidence="3 4">Adenylyl cyclase-associated protein</fullName>
    </recommendedName>
</protein>
<dbReference type="PROSITE" id="PS51329">
    <property type="entry name" value="C_CAP_COFACTOR_C"/>
    <property type="match status" value="1"/>
</dbReference>
<name>A0A8H5HXW7_9AGAR</name>
<dbReference type="EMBL" id="JAACJN010000010">
    <property type="protein sequence ID" value="KAF5391473.1"/>
    <property type="molecule type" value="Genomic_DNA"/>
</dbReference>
<comment type="similarity">
    <text evidence="1 4">Belongs to the CAP family.</text>
</comment>
<dbReference type="PANTHER" id="PTHR10652">
    <property type="entry name" value="ADENYLYL CYCLASE-ASSOCIATED PROTEIN"/>
    <property type="match status" value="1"/>
</dbReference>
<evidence type="ECO:0000313" key="7">
    <source>
        <dbReference type="EMBL" id="KAF5391473.1"/>
    </source>
</evidence>
<comment type="function">
    <text evidence="2">The N-terminal domain binds to adenylyl cyclase, thereby enabling adenylyl cyclase to be activated by upstream regulatory signals, such as Ras. The C-terminal domain is required for normal cellular morphology and growth control.</text>
</comment>
<evidence type="ECO:0000256" key="4">
    <source>
        <dbReference type="RuleBase" id="RU000647"/>
    </source>
</evidence>
<dbReference type="GO" id="GO:0008179">
    <property type="term" value="F:adenylate cyclase binding"/>
    <property type="evidence" value="ECO:0007669"/>
    <property type="project" value="TreeGrafter"/>
</dbReference>
<dbReference type="GO" id="GO:0003779">
    <property type="term" value="F:actin binding"/>
    <property type="evidence" value="ECO:0007669"/>
    <property type="project" value="InterPro"/>
</dbReference>
<evidence type="ECO:0000256" key="5">
    <source>
        <dbReference type="SAM" id="MobiDB-lite"/>
    </source>
</evidence>
<dbReference type="PANTHER" id="PTHR10652:SF0">
    <property type="entry name" value="ADENYLYL CYCLASE-ASSOCIATED PROTEIN"/>
    <property type="match status" value="1"/>
</dbReference>
<feature type="region of interest" description="Disordered" evidence="5">
    <location>
        <begin position="313"/>
        <end position="342"/>
    </location>
</feature>
<organism evidence="7 8">
    <name type="scientific">Collybiopsis confluens</name>
    <dbReference type="NCBI Taxonomy" id="2823264"/>
    <lineage>
        <taxon>Eukaryota</taxon>
        <taxon>Fungi</taxon>
        <taxon>Dikarya</taxon>
        <taxon>Basidiomycota</taxon>
        <taxon>Agaricomycotina</taxon>
        <taxon>Agaricomycetes</taxon>
        <taxon>Agaricomycetidae</taxon>
        <taxon>Agaricales</taxon>
        <taxon>Marasmiineae</taxon>
        <taxon>Omphalotaceae</taxon>
        <taxon>Collybiopsis</taxon>
    </lineage>
</organism>
<feature type="compositionally biased region" description="Polar residues" evidence="5">
    <location>
        <begin position="34"/>
        <end position="49"/>
    </location>
</feature>
<dbReference type="InterPro" id="IPR036223">
    <property type="entry name" value="CAP_C_sf"/>
</dbReference>
<feature type="domain" description="C-CAP/cofactor C-like" evidence="6">
    <location>
        <begin position="360"/>
        <end position="508"/>
    </location>
</feature>
<dbReference type="AlphaFoldDB" id="A0A8H5HXW7"/>
<dbReference type="SMART" id="SM00673">
    <property type="entry name" value="CARP"/>
    <property type="match status" value="2"/>
</dbReference>
<dbReference type="OrthoDB" id="77251at2759"/>